<feature type="repeat" description="ANK" evidence="2">
    <location>
        <begin position="1042"/>
        <end position="1074"/>
    </location>
</feature>
<dbReference type="VEuPathDB" id="FungiDB:FOC1_g10009832"/>
<dbReference type="Gene3D" id="3.40.50.300">
    <property type="entry name" value="P-loop containing nucleotide triphosphate hydrolases"/>
    <property type="match status" value="1"/>
</dbReference>
<dbReference type="VEuPathDB" id="FungiDB:HZS61_017902"/>
<feature type="repeat" description="ANK" evidence="2">
    <location>
        <begin position="1075"/>
        <end position="1107"/>
    </location>
</feature>
<dbReference type="VEuPathDB" id="FungiDB:FOXG_19576"/>
<reference evidence="8" key="1">
    <citation type="submission" date="2016-09" db="EMBL/GenBank/DDBJ databases">
        <authorList>
            <person name="Guldener U."/>
        </authorList>
    </citation>
    <scope>NUCLEOTIDE SEQUENCE [LARGE SCALE GENOMIC DNA]</scope>
    <source>
        <strain evidence="8">V64-1</strain>
    </source>
</reference>
<keyword evidence="1" id="KW-0677">Repeat</keyword>
<evidence type="ECO:0000259" key="4">
    <source>
        <dbReference type="Pfam" id="PF17106"/>
    </source>
</evidence>
<feature type="domain" description="NACHT-NTPase sigma" evidence="4">
    <location>
        <begin position="26"/>
        <end position="66"/>
    </location>
</feature>
<evidence type="ECO:0000313" key="8">
    <source>
        <dbReference type="Proteomes" id="UP000219369"/>
    </source>
</evidence>
<feature type="repeat" description="ANK" evidence="2">
    <location>
        <begin position="910"/>
        <end position="942"/>
    </location>
</feature>
<dbReference type="VEuPathDB" id="FungiDB:FOMG_18558"/>
<evidence type="ECO:0000256" key="2">
    <source>
        <dbReference type="PROSITE-ProRule" id="PRU00023"/>
    </source>
</evidence>
<feature type="repeat" description="ANK" evidence="2">
    <location>
        <begin position="1174"/>
        <end position="1206"/>
    </location>
</feature>
<dbReference type="SMART" id="SM00248">
    <property type="entry name" value="ANK"/>
    <property type="match status" value="19"/>
</dbReference>
<feature type="repeat" description="ANK" evidence="2">
    <location>
        <begin position="712"/>
        <end position="744"/>
    </location>
</feature>
<dbReference type="PANTHER" id="PTHR22677">
    <property type="entry name" value="ANKYRIN REPEAT DOMAIN-CONTAINING PROTEIN 60"/>
    <property type="match status" value="1"/>
</dbReference>
<keyword evidence="2" id="KW-0040">ANK repeat</keyword>
<dbReference type="VEuPathDB" id="FungiDB:FOXG_22917"/>
<dbReference type="InterPro" id="IPR027417">
    <property type="entry name" value="P-loop_NTPase"/>
</dbReference>
<dbReference type="Pfam" id="PF12796">
    <property type="entry name" value="Ank_2"/>
    <property type="match status" value="5"/>
</dbReference>
<organism evidence="7 8">
    <name type="scientific">Fusarium oxysporum</name>
    <name type="common">Fusarium vascular wilt</name>
    <dbReference type="NCBI Taxonomy" id="5507"/>
    <lineage>
        <taxon>Eukaryota</taxon>
        <taxon>Fungi</taxon>
        <taxon>Dikarya</taxon>
        <taxon>Ascomycota</taxon>
        <taxon>Pezizomycotina</taxon>
        <taxon>Sordariomycetes</taxon>
        <taxon>Hypocreomycetidae</taxon>
        <taxon>Hypocreales</taxon>
        <taxon>Nectriaceae</taxon>
        <taxon>Fusarium</taxon>
        <taxon>Fusarium oxysporum species complex</taxon>
    </lineage>
</organism>
<dbReference type="PRINTS" id="PR01415">
    <property type="entry name" value="ANKYRIN"/>
</dbReference>
<feature type="repeat" description="ANK" evidence="2">
    <location>
        <begin position="646"/>
        <end position="678"/>
    </location>
</feature>
<accession>A0A2H3TWG0</accession>
<dbReference type="AlphaFoldDB" id="A0A2H3TWG0"/>
<dbReference type="Proteomes" id="UP000219369">
    <property type="component" value="Unassembled WGS sequence"/>
</dbReference>
<feature type="repeat" description="ANK" evidence="2">
    <location>
        <begin position="943"/>
        <end position="975"/>
    </location>
</feature>
<sequence length="1241" mass="136964">MGRARRPRVDGSQEETEQHGPSSQGSSFNNHGFANQFNAPDGTINNSTGPGNHFTGSTFHGPVYFGTQEHFDPLRECLRSLAFPEMNSRSLDIDAAAEGTCDWLLRHQTFTSWASCDRGLLWIKGKPGSGKSTLLRYVLDHIITIPNTGKGALILSFFFHGRGTELQKTPLGLFRSLLHQLLRQVPEALTDLIDIFQQRCKTVGKPGEKWQWHPRELPRLFESSLPKVLRTRPVWLFVDALDECGQRNAVKLVRDFKSLLQGLASTNSQFHICFTCRHYPILGQTCQFEICLEEENRQDISTYVRAQLSVSRELTASTIPDLITKHAQGVFIWAYLVVDRILGLNNKEEGLRRIKKEIYSIPPELDDLYHDLIRNMDERPASLKLIQWICFSVRPLSLDELGWAMIIDADCPYKSLQECKNTEDYISDSERMKRRVQTLSRGLAEVTSDAKVVQFIHQSVKDFFTEKGLSALDETSNPSILVGTAHHRLSRTCIRYLAMEEIGQSASYKPNRLKSEFPFLHYATTSWVTHIKQSDAKNVPQEDLLEYFAGPSNTLMERWICIYRILEKYSKDCPPEEASLIHVLSMYGVAGALGAILGRADQVGTNINVKDSAGRTPLWWAAENGHESVVRLLLDRGASIEAADEDGRTPLWLAAAGGHEAAVQLLLDRDADTNAADKWGQTPLLWAVERGDAAVMQLLVDRGAYIEAANKEGWTPLLMAAAWGHEATVRLLLDQGADADAAGKDGRTPLLTAAAWGYEAVMQLLLNRGASIEAADKNGRTPLLRAAENGDAAVMQLLLNRGASIEAADKNGRTLLRLAAERGHESIIQLLLNQGANTNVVDQWGRTPLHKAAANRYEAIVRLLLNQGADTNVADKWGQTPLWLAALKGHEDIVRLLLDWDAFIEAADKDGQTPLCLAAKRGDEAIMRLLLNQGADTEAADKWGQTPLSWATKRGHEAVVQLLLDWGADTEATDKDSQTPLLTAALQGHEAIVQLLLDHDASIEAADKEGWTPLLRAAENGHEAVVRLLLDWGAYTEAADKDGRTPLLTAAAWGHEATVRLLLDRGAYTEAVDKDGRTPLWWAALKGHEAVVQLLLNWNASIKAADKNGRTPLSTAALKGHKAIVQLLLNQGASSEAADKNGRTPLRLAAERGHEAIMRLLLDQGADTEAADKDGRTPLLTAAAWGHEATVRLLLTRDASIEAADKWGQTPLSWAAKRGHNAVARLLLNRGAYTEAADKDG</sequence>
<proteinExistence type="predicted"/>
<feature type="compositionally biased region" description="Polar residues" evidence="3">
    <location>
        <begin position="19"/>
        <end position="53"/>
    </location>
</feature>
<feature type="repeat" description="ANK" evidence="2">
    <location>
        <begin position="1141"/>
        <end position="1173"/>
    </location>
</feature>
<dbReference type="Pfam" id="PF22939">
    <property type="entry name" value="WHD_GPIID"/>
    <property type="match status" value="1"/>
</dbReference>
<evidence type="ECO:0000259" key="5">
    <source>
        <dbReference type="Pfam" id="PF22939"/>
    </source>
</evidence>
<dbReference type="VEuPathDB" id="FungiDB:FOC4_g10000653"/>
<dbReference type="VEuPathDB" id="FungiDB:FOZG_16824"/>
<feature type="domain" description="GPI inositol-deacylase winged helix" evidence="5">
    <location>
        <begin position="384"/>
        <end position="470"/>
    </location>
</feature>
<dbReference type="PROSITE" id="PS50088">
    <property type="entry name" value="ANK_REPEAT"/>
    <property type="match status" value="19"/>
</dbReference>
<gene>
    <name evidence="7" type="ORF">FRV6_11783</name>
</gene>
<dbReference type="VEuPathDB" id="FungiDB:FOZG_04491"/>
<feature type="domain" description="Nephrocystin 3-like N-terminal" evidence="6">
    <location>
        <begin position="99"/>
        <end position="277"/>
    </location>
</feature>
<feature type="repeat" description="ANK" evidence="2">
    <location>
        <begin position="877"/>
        <end position="909"/>
    </location>
</feature>
<evidence type="ECO:0000256" key="3">
    <source>
        <dbReference type="SAM" id="MobiDB-lite"/>
    </source>
</evidence>
<dbReference type="Pfam" id="PF24883">
    <property type="entry name" value="NPHP3_N"/>
    <property type="match status" value="1"/>
</dbReference>
<feature type="region of interest" description="Disordered" evidence="3">
    <location>
        <begin position="1"/>
        <end position="53"/>
    </location>
</feature>
<dbReference type="OrthoDB" id="7464126at2759"/>
<feature type="repeat" description="ANK" evidence="2">
    <location>
        <begin position="1207"/>
        <end position="1239"/>
    </location>
</feature>
<evidence type="ECO:0000256" key="1">
    <source>
        <dbReference type="ARBA" id="ARBA00022737"/>
    </source>
</evidence>
<feature type="repeat" description="ANK" evidence="2">
    <location>
        <begin position="745"/>
        <end position="777"/>
    </location>
</feature>
<dbReference type="Pfam" id="PF13637">
    <property type="entry name" value="Ank_4"/>
    <property type="match status" value="3"/>
</dbReference>
<dbReference type="VEuPathDB" id="FungiDB:FOIG_14136"/>
<dbReference type="VEuPathDB" id="FungiDB:FOXG_17176"/>
<dbReference type="InterPro" id="IPR031353">
    <property type="entry name" value="NACHT_sigma"/>
</dbReference>
<dbReference type="Pfam" id="PF17106">
    <property type="entry name" value="NACHT_sigma"/>
    <property type="match status" value="1"/>
</dbReference>
<feature type="repeat" description="ANK" evidence="2">
    <location>
        <begin position="613"/>
        <end position="645"/>
    </location>
</feature>
<dbReference type="VEuPathDB" id="FungiDB:FOC1_g10006799"/>
<dbReference type="VEuPathDB" id="FungiDB:FOMG_02270"/>
<name>A0A2H3TWG0_FUSOX</name>
<protein>
    <submittedName>
        <fullName evidence="7">Uncharacterized protein</fullName>
    </submittedName>
</protein>
<feature type="repeat" description="ANK" evidence="2">
    <location>
        <begin position="811"/>
        <end position="843"/>
    </location>
</feature>
<dbReference type="Gene3D" id="1.25.40.20">
    <property type="entry name" value="Ankyrin repeat-containing domain"/>
    <property type="match status" value="9"/>
</dbReference>
<dbReference type="PROSITE" id="PS50297">
    <property type="entry name" value="ANK_REP_REGION"/>
    <property type="match status" value="19"/>
</dbReference>
<feature type="repeat" description="ANK" evidence="2">
    <location>
        <begin position="679"/>
        <end position="711"/>
    </location>
</feature>
<dbReference type="PANTHER" id="PTHR22677:SF4">
    <property type="entry name" value="USHER SYNDROME TYPE-1G PROTEIN-LIKE PROTEIN"/>
    <property type="match status" value="1"/>
</dbReference>
<dbReference type="SUPFAM" id="SSF52540">
    <property type="entry name" value="P-loop containing nucleoside triphosphate hydrolases"/>
    <property type="match status" value="1"/>
</dbReference>
<dbReference type="InterPro" id="IPR054471">
    <property type="entry name" value="GPIID_WHD"/>
</dbReference>
<dbReference type="SUPFAM" id="SSF48403">
    <property type="entry name" value="Ankyrin repeat"/>
    <property type="match status" value="2"/>
</dbReference>
<dbReference type="EMBL" id="FMJY01000007">
    <property type="protein sequence ID" value="SCO87656.1"/>
    <property type="molecule type" value="Genomic_DNA"/>
</dbReference>
<dbReference type="Pfam" id="PF00023">
    <property type="entry name" value="Ank"/>
    <property type="match status" value="1"/>
</dbReference>
<evidence type="ECO:0000313" key="7">
    <source>
        <dbReference type="EMBL" id="SCO87656.1"/>
    </source>
</evidence>
<dbReference type="InterPro" id="IPR036770">
    <property type="entry name" value="Ankyrin_rpt-contain_sf"/>
</dbReference>
<feature type="repeat" description="ANK" evidence="2">
    <location>
        <begin position="844"/>
        <end position="876"/>
    </location>
</feature>
<dbReference type="VEuPathDB" id="FungiDB:FOC4_g10009450"/>
<evidence type="ECO:0000259" key="6">
    <source>
        <dbReference type="Pfam" id="PF24883"/>
    </source>
</evidence>
<feature type="repeat" description="ANK" evidence="2">
    <location>
        <begin position="1009"/>
        <end position="1041"/>
    </location>
</feature>
<feature type="repeat" description="ANK" evidence="2">
    <location>
        <begin position="778"/>
        <end position="810"/>
    </location>
</feature>
<dbReference type="InterPro" id="IPR002110">
    <property type="entry name" value="Ankyrin_rpt"/>
</dbReference>
<feature type="repeat" description="ANK" evidence="2">
    <location>
        <begin position="976"/>
        <end position="1008"/>
    </location>
</feature>
<dbReference type="InterPro" id="IPR039323">
    <property type="entry name" value="ANKRD_45/46/60"/>
</dbReference>
<feature type="repeat" description="ANK" evidence="2">
    <location>
        <begin position="1108"/>
        <end position="1140"/>
    </location>
</feature>
<dbReference type="InterPro" id="IPR056884">
    <property type="entry name" value="NPHP3-like_N"/>
</dbReference>